<evidence type="ECO:0000256" key="10">
    <source>
        <dbReference type="SAM" id="Phobius"/>
    </source>
</evidence>
<dbReference type="AlphaFoldDB" id="T0YLV2"/>
<dbReference type="PRINTS" id="PR00762">
    <property type="entry name" value="CLCHANNEL"/>
</dbReference>
<keyword evidence="5" id="KW-0406">Ion transport</keyword>
<accession>T0YLV2</accession>
<dbReference type="GO" id="GO:0005254">
    <property type="term" value="F:chloride channel activity"/>
    <property type="evidence" value="ECO:0007669"/>
    <property type="project" value="UniProtKB-KW"/>
</dbReference>
<dbReference type="InterPro" id="IPR001807">
    <property type="entry name" value="ClC"/>
</dbReference>
<dbReference type="EMBL" id="AUZX01014148">
    <property type="protein sequence ID" value="EQD32887.1"/>
    <property type="molecule type" value="Genomic_DNA"/>
</dbReference>
<dbReference type="PANTHER" id="PTHR43427:SF6">
    <property type="entry name" value="CHLORIDE CHANNEL PROTEIN CLC-E"/>
    <property type="match status" value="1"/>
</dbReference>
<evidence type="ECO:0000313" key="11">
    <source>
        <dbReference type="EMBL" id="EQD32887.1"/>
    </source>
</evidence>
<dbReference type="Pfam" id="PF00654">
    <property type="entry name" value="Voltage_CLC"/>
    <property type="match status" value="1"/>
</dbReference>
<feature type="transmembrane region" description="Helical" evidence="10">
    <location>
        <begin position="76"/>
        <end position="96"/>
    </location>
</feature>
<keyword evidence="8" id="KW-0868">Chloride</keyword>
<evidence type="ECO:0000256" key="6">
    <source>
        <dbReference type="ARBA" id="ARBA00023136"/>
    </source>
</evidence>
<keyword evidence="9" id="KW-0407">Ion channel</keyword>
<reference evidence="11" key="2">
    <citation type="journal article" date="2014" name="ISME J.">
        <title>Microbial stratification in low pH oxic and suboxic macroscopic growths along an acid mine drainage.</title>
        <authorList>
            <person name="Mendez-Garcia C."/>
            <person name="Mesa V."/>
            <person name="Sprenger R.R."/>
            <person name="Richter M."/>
            <person name="Diez M.S."/>
            <person name="Solano J."/>
            <person name="Bargiela R."/>
            <person name="Golyshina O.V."/>
            <person name="Manteca A."/>
            <person name="Ramos J.L."/>
            <person name="Gallego J.R."/>
            <person name="Llorente I."/>
            <person name="Martins Dos Santos V.A."/>
            <person name="Jensen O.N."/>
            <person name="Pelaez A.I."/>
            <person name="Sanchez J."/>
            <person name="Ferrer M."/>
        </authorList>
    </citation>
    <scope>NUCLEOTIDE SEQUENCE</scope>
</reference>
<dbReference type="InterPro" id="IPR050368">
    <property type="entry name" value="ClC-type_chloride_channel"/>
</dbReference>
<evidence type="ECO:0000256" key="2">
    <source>
        <dbReference type="ARBA" id="ARBA00022448"/>
    </source>
</evidence>
<keyword evidence="6 10" id="KW-0472">Membrane</keyword>
<evidence type="ECO:0000256" key="4">
    <source>
        <dbReference type="ARBA" id="ARBA00022989"/>
    </source>
</evidence>
<evidence type="ECO:0000256" key="8">
    <source>
        <dbReference type="ARBA" id="ARBA00023214"/>
    </source>
</evidence>
<proteinExistence type="predicted"/>
<feature type="transmembrane region" description="Helical" evidence="10">
    <location>
        <begin position="45"/>
        <end position="70"/>
    </location>
</feature>
<dbReference type="PANTHER" id="PTHR43427">
    <property type="entry name" value="CHLORIDE CHANNEL PROTEIN CLC-E"/>
    <property type="match status" value="1"/>
</dbReference>
<feature type="transmembrane region" description="Helical" evidence="10">
    <location>
        <begin position="14"/>
        <end position="33"/>
    </location>
</feature>
<name>T0YLV2_9ZZZZ</name>
<reference evidence="11" key="1">
    <citation type="submission" date="2013-08" db="EMBL/GenBank/DDBJ databases">
        <authorList>
            <person name="Mendez C."/>
            <person name="Richter M."/>
            <person name="Ferrer M."/>
            <person name="Sanchez J."/>
        </authorList>
    </citation>
    <scope>NUCLEOTIDE SEQUENCE</scope>
</reference>
<comment type="subcellular location">
    <subcellularLocation>
        <location evidence="1">Membrane</location>
        <topology evidence="1">Multi-pass membrane protein</topology>
    </subcellularLocation>
</comment>
<evidence type="ECO:0000256" key="3">
    <source>
        <dbReference type="ARBA" id="ARBA00022692"/>
    </source>
</evidence>
<evidence type="ECO:0000256" key="7">
    <source>
        <dbReference type="ARBA" id="ARBA00023173"/>
    </source>
</evidence>
<dbReference type="GO" id="GO:0034707">
    <property type="term" value="C:chloride channel complex"/>
    <property type="evidence" value="ECO:0007669"/>
    <property type="project" value="UniProtKB-KW"/>
</dbReference>
<evidence type="ECO:0000256" key="5">
    <source>
        <dbReference type="ARBA" id="ARBA00023065"/>
    </source>
</evidence>
<feature type="non-terminal residue" evidence="11">
    <location>
        <position position="1"/>
    </location>
</feature>
<dbReference type="Gene3D" id="1.10.3080.10">
    <property type="entry name" value="Clc chloride channel"/>
    <property type="match status" value="1"/>
</dbReference>
<keyword evidence="3 10" id="KW-0812">Transmembrane</keyword>
<protein>
    <submittedName>
        <fullName evidence="11">Chloride channel, voltage gated</fullName>
    </submittedName>
</protein>
<dbReference type="InterPro" id="IPR014743">
    <property type="entry name" value="Cl-channel_core"/>
</dbReference>
<keyword evidence="7" id="KW-0869">Chloride channel</keyword>
<sequence length="128" mass="12847">ALALTVGSGGSGGVFAPSLFVGALLGAAFGLLLQRLGIGHAPVAGMALVGMAAVFGAAARVPLATTVMVAEMTGGYTLMAPTMLAVAIAYLLQVALARYTPYPSLYEAQIYVRSASPPRADDAPPPMP</sequence>
<comment type="caution">
    <text evidence="11">The sequence shown here is derived from an EMBL/GenBank/DDBJ whole genome shotgun (WGS) entry which is preliminary data.</text>
</comment>
<gene>
    <name evidence="11" type="ORF">B1A_19174</name>
</gene>
<dbReference type="SUPFAM" id="SSF81340">
    <property type="entry name" value="Clc chloride channel"/>
    <property type="match status" value="1"/>
</dbReference>
<organism evidence="11">
    <name type="scientific">mine drainage metagenome</name>
    <dbReference type="NCBI Taxonomy" id="410659"/>
    <lineage>
        <taxon>unclassified sequences</taxon>
        <taxon>metagenomes</taxon>
        <taxon>ecological metagenomes</taxon>
    </lineage>
</organism>
<keyword evidence="2" id="KW-0813">Transport</keyword>
<evidence type="ECO:0000256" key="1">
    <source>
        <dbReference type="ARBA" id="ARBA00004141"/>
    </source>
</evidence>
<keyword evidence="4 10" id="KW-1133">Transmembrane helix</keyword>
<evidence type="ECO:0000256" key="9">
    <source>
        <dbReference type="ARBA" id="ARBA00023303"/>
    </source>
</evidence>